<feature type="region of interest" description="Disordered" evidence="10">
    <location>
        <begin position="558"/>
        <end position="588"/>
    </location>
</feature>
<dbReference type="HOGENOM" id="CLU_237562_0_0_1"/>
<dbReference type="CDD" id="cd00067">
    <property type="entry name" value="GAL4"/>
    <property type="match status" value="1"/>
</dbReference>
<keyword evidence="3" id="KW-0050">Antiport</keyword>
<dbReference type="Gene3D" id="4.10.240.10">
    <property type="entry name" value="Zn(2)-C6 fungal-type DNA-binding domain"/>
    <property type="match status" value="1"/>
</dbReference>
<feature type="domain" description="Zn(2)-C6 fungal-type" evidence="12">
    <location>
        <begin position="1243"/>
        <end position="1266"/>
    </location>
</feature>
<dbReference type="GO" id="GO:0000981">
    <property type="term" value="F:DNA-binding transcription factor activity, RNA polymerase II-specific"/>
    <property type="evidence" value="ECO:0007669"/>
    <property type="project" value="InterPro"/>
</dbReference>
<evidence type="ECO:0000256" key="2">
    <source>
        <dbReference type="ARBA" id="ARBA00022448"/>
    </source>
</evidence>
<evidence type="ECO:0000259" key="13">
    <source>
        <dbReference type="Pfam" id="PF00999"/>
    </source>
</evidence>
<keyword evidence="7" id="KW-0406">Ion transport</keyword>
<protein>
    <submittedName>
        <fullName evidence="14">CPA2 familytransporter, putative</fullName>
    </submittedName>
</protein>
<evidence type="ECO:0000256" key="8">
    <source>
        <dbReference type="ARBA" id="ARBA00023136"/>
    </source>
</evidence>
<keyword evidence="9" id="KW-0739">Sodium transport</keyword>
<dbReference type="InterPro" id="IPR036864">
    <property type="entry name" value="Zn2-C6_fun-type_DNA-bd_sf"/>
</dbReference>
<dbReference type="GO" id="GO:1902600">
    <property type="term" value="P:proton transmembrane transport"/>
    <property type="evidence" value="ECO:0007669"/>
    <property type="project" value="InterPro"/>
</dbReference>
<feature type="transmembrane region" description="Helical" evidence="11">
    <location>
        <begin position="152"/>
        <end position="174"/>
    </location>
</feature>
<organism evidence="14 15">
    <name type="scientific">Thanatephorus cucumeris (strain AG1-IA)</name>
    <name type="common">Rice sheath blight fungus</name>
    <name type="synonym">Rhizoctonia solani</name>
    <dbReference type="NCBI Taxonomy" id="983506"/>
    <lineage>
        <taxon>Eukaryota</taxon>
        <taxon>Fungi</taxon>
        <taxon>Dikarya</taxon>
        <taxon>Basidiomycota</taxon>
        <taxon>Agaricomycotina</taxon>
        <taxon>Agaricomycetes</taxon>
        <taxon>Cantharellales</taxon>
        <taxon>Ceratobasidiaceae</taxon>
        <taxon>Rhizoctonia</taxon>
        <taxon>Rhizoctonia solani AG-1</taxon>
    </lineage>
</organism>
<dbReference type="Gene3D" id="1.20.1530.20">
    <property type="match status" value="1"/>
</dbReference>
<keyword evidence="15" id="KW-1185">Reference proteome</keyword>
<comment type="caution">
    <text evidence="14">The sequence shown here is derived from an EMBL/GenBank/DDBJ whole genome shotgun (WGS) entry which is preliminary data.</text>
</comment>
<feature type="transmembrane region" description="Helical" evidence="11">
    <location>
        <begin position="240"/>
        <end position="259"/>
    </location>
</feature>
<evidence type="ECO:0000313" key="15">
    <source>
        <dbReference type="Proteomes" id="UP000011668"/>
    </source>
</evidence>
<name>L8WST2_THACA</name>
<keyword evidence="6" id="KW-0915">Sodium</keyword>
<dbReference type="GO" id="GO:0006814">
    <property type="term" value="P:sodium ion transport"/>
    <property type="evidence" value="ECO:0007669"/>
    <property type="project" value="UniProtKB-KW"/>
</dbReference>
<dbReference type="GO" id="GO:0008270">
    <property type="term" value="F:zinc ion binding"/>
    <property type="evidence" value="ECO:0007669"/>
    <property type="project" value="InterPro"/>
</dbReference>
<evidence type="ECO:0000256" key="9">
    <source>
        <dbReference type="ARBA" id="ARBA00023201"/>
    </source>
</evidence>
<sequence>MGLKLVGQLILGAIYCVPLGNILPLDIQTSFGAIGYLGLLLLIVEGGLDARLNILSERRNSAICILVALFGIGLPIGFSMVVLHFGYHYAVLESFVVGASLSATSLGTTFAIMSSFRFPTPHNHPQANIRDVDLTEPSSASKDQSNLGETRAGTILMGAALLDDIVGLVISSVVSNLGPRDTESRITGWAISRPIISSAGMLFVTFFLAKYIGPRFIRFLCGALPRDLSSSKWAHQLPNVALFLFIAVVSAYVTIAHYIGSSMLIGAFCAGSLMSHCWKLIQAHANSDAIVHWSPHTSYHRIAPVQNYVLAPFFFASIGAAIPVPSLFQATTAWRGVLYSAIMVVAKVLAGAWLPLWATFEHLVHPHSQARSTPSWPAGLFVGFALVTRGEIGLLILNIAQAEGLVGEEAFGVGIWAVVLSTLLGPIGVGRLLQTRMANWIIGGSWVRDYQLRMLLIGDRDSCSSRRESGANIPNNYPFQKPRCDYTCMYSVIVLDCAIYQSTAGAHYVYSIDNRMSEMQEHTSKNQCEKNLNITYESRCVRRGVECKYEYVQPRKKGFKSRTIPGPRSRSDPDQDNQPLIEGEPIGQSLSASPLSIFEEPVALGIDRFDGPELAHAETVTPWPLGTLGFMYLPPSALNEQLTSDIKFSYHTYVHQQPGPVSSITDLGVFGSNPGVSCPVFDYSISMEEDENEEIDVEGVRSIVCVPSSLGAIRDHNSIEWIPIVLFDPLKVVHKAKQLVLDQFALSTASRTRVLLVARLVRTLARKWTLDEEGIVELEMLQDNIFKNLIGCHIQYPSSDETRKQAHNALGNMLEVGFEAIQDKFKPNLDSTFRLFATAAPVFLAACPPPHPPHLPDVLLDTSLDLRHFAAVDVMLSVVTGRATFCRYYIPWSLEMSERLLERLDNRGVEWLLGIPDQFVLLLAYMTGLRDNIQERVSEYTDGSLSYGQESRLWTGAIDSTVAEKLEDDLGKIRILPCRGEEPALKLTRTVIRECWREGLCGANAQDPRVEYVQKKYMRLVNGIQPGRHPDMFLIFPMVIAGLATTKPKDRRSIVSRIIGLPEHARPGTLGNDLVKILENIWARTATERRPACWGDLSTACQVVTGMARMMGKLTSKRDIITGLYCLLGTATCLLLTSCKRPWAGTACIIVISVLPPQISKKSLTCGFFEARQATHSKRHQAGLESRGGVRMSQPETQDKFQSPMATPTKALIKRMRCRYLRFKTPSIARHVYPINAGMLQMRKKCDETKPECSRCIRRGIECRYEYIEPKGDRESCVSRTMPGPRFSGGPNSVEHSSIELDSTTLQPSLVPPVFSNTAANMDSPEFVLWPLAYFPGPSASNMGYLSTEPMLLHQTTLAQSLHPSAVLPHNLQPQLISTTATNNDVGFDGPLIKILPHSNHLTRPQMTERAFDSKKEEDDNEELDIEGVKPILRTIPPGTSDNSSIGFVLQNYARWLMGLFDPLKVVHNAKQLVLHQFSFSAASRSRVLLIARLMNTLANQQALDEQGLTILGLLRDSVFKNIIGCSLQYPISGETRRQCGEQLVGIQITTSPLSSTISLLTIAAPVFLAACPPPHPPHLFDIMLDPSLDLRHFAAADIILGVITGRATFCRWSRYDIPWSLELSERLLERRDNQGAEWLIGIPDQFILVLAYMNGLREDARIQMSGDLRYAPTSRNFGGGPSLGNGVIDPMLAQKLEDDLHRIRIISSESKDPALCGASAEDPRVQRSHKKYMRLVGGIRPGRNPDAFLFIPMIVAGLAAIRPKDRRVLISRALGLPEHVNPGTVGNDLIRMLEDIWARTGQERRPAYWDDLSIACHAVTGT</sequence>
<feature type="transmembrane region" description="Helical" evidence="11">
    <location>
        <begin position="186"/>
        <end position="209"/>
    </location>
</feature>
<evidence type="ECO:0000313" key="14">
    <source>
        <dbReference type="EMBL" id="ELU39773.1"/>
    </source>
</evidence>
<dbReference type="PANTHER" id="PTHR43562">
    <property type="entry name" value="NAPA-TYPE SODIUM/HYDROGEN ANTIPORTER"/>
    <property type="match status" value="1"/>
</dbReference>
<reference evidence="14 15" key="1">
    <citation type="journal article" date="2013" name="Nat. Commun.">
        <title>The evolution and pathogenic mechanisms of the rice sheath blight pathogen.</title>
        <authorList>
            <person name="Zheng A."/>
            <person name="Lin R."/>
            <person name="Xu L."/>
            <person name="Qin P."/>
            <person name="Tang C."/>
            <person name="Ai P."/>
            <person name="Zhang D."/>
            <person name="Liu Y."/>
            <person name="Sun Z."/>
            <person name="Feng H."/>
            <person name="Wang Y."/>
            <person name="Chen Y."/>
            <person name="Liang X."/>
            <person name="Fu R."/>
            <person name="Li Q."/>
            <person name="Zhang J."/>
            <person name="Yu X."/>
            <person name="Xie Z."/>
            <person name="Ding L."/>
            <person name="Guan P."/>
            <person name="Tang J."/>
            <person name="Liang Y."/>
            <person name="Wang S."/>
            <person name="Deng Q."/>
            <person name="Li S."/>
            <person name="Zhu J."/>
            <person name="Wang L."/>
            <person name="Liu H."/>
            <person name="Li P."/>
        </authorList>
    </citation>
    <scope>NUCLEOTIDE SEQUENCE [LARGE SCALE GENOMIC DNA]</scope>
    <source>
        <strain evidence="15">AG-1 IA</strain>
    </source>
</reference>
<dbReference type="PANTHER" id="PTHR43562:SF3">
    <property type="entry name" value="SODIUM ION_PROTON EXCHANGER (EUROFUNG)"/>
    <property type="match status" value="1"/>
</dbReference>
<gene>
    <name evidence="14" type="ORF">AG1IA_06181</name>
</gene>
<evidence type="ECO:0000256" key="4">
    <source>
        <dbReference type="ARBA" id="ARBA00022692"/>
    </source>
</evidence>
<dbReference type="GO" id="GO:0015297">
    <property type="term" value="F:antiporter activity"/>
    <property type="evidence" value="ECO:0007669"/>
    <property type="project" value="UniProtKB-KW"/>
</dbReference>
<feature type="domain" description="Cation/H+ exchanger transmembrane" evidence="13">
    <location>
        <begin position="5"/>
        <end position="434"/>
    </location>
</feature>
<feature type="transmembrane region" description="Helical" evidence="11">
    <location>
        <begin position="60"/>
        <end position="83"/>
    </location>
</feature>
<dbReference type="InterPro" id="IPR001138">
    <property type="entry name" value="Zn2Cys6_DnaBD"/>
</dbReference>
<keyword evidence="2" id="KW-0813">Transport</keyword>
<evidence type="ECO:0000256" key="6">
    <source>
        <dbReference type="ARBA" id="ARBA00023053"/>
    </source>
</evidence>
<comment type="subcellular location">
    <subcellularLocation>
        <location evidence="1">Membrane</location>
        <topology evidence="1">Multi-pass membrane protein</topology>
    </subcellularLocation>
</comment>
<keyword evidence="8 11" id="KW-0472">Membrane</keyword>
<feature type="transmembrane region" description="Helical" evidence="11">
    <location>
        <begin position="336"/>
        <end position="358"/>
    </location>
</feature>
<feature type="transmembrane region" description="Helical" evidence="11">
    <location>
        <begin position="29"/>
        <end position="48"/>
    </location>
</feature>
<evidence type="ECO:0000256" key="7">
    <source>
        <dbReference type="ARBA" id="ARBA00023065"/>
    </source>
</evidence>
<feature type="transmembrane region" description="Helical" evidence="11">
    <location>
        <begin position="410"/>
        <end position="429"/>
    </location>
</feature>
<dbReference type="EMBL" id="AFRT01001629">
    <property type="protein sequence ID" value="ELU39773.1"/>
    <property type="molecule type" value="Genomic_DNA"/>
</dbReference>
<keyword evidence="5 11" id="KW-1133">Transmembrane helix</keyword>
<evidence type="ECO:0000256" key="1">
    <source>
        <dbReference type="ARBA" id="ARBA00004141"/>
    </source>
</evidence>
<dbReference type="GO" id="GO:0016020">
    <property type="term" value="C:membrane"/>
    <property type="evidence" value="ECO:0007669"/>
    <property type="project" value="UniProtKB-SubCell"/>
</dbReference>
<evidence type="ECO:0000259" key="12">
    <source>
        <dbReference type="Pfam" id="PF00172"/>
    </source>
</evidence>
<feature type="transmembrane region" description="Helical" evidence="11">
    <location>
        <begin position="305"/>
        <end position="324"/>
    </location>
</feature>
<dbReference type="InterPro" id="IPR038770">
    <property type="entry name" value="Na+/solute_symporter_sf"/>
</dbReference>
<evidence type="ECO:0000256" key="10">
    <source>
        <dbReference type="SAM" id="MobiDB-lite"/>
    </source>
</evidence>
<evidence type="ECO:0000256" key="11">
    <source>
        <dbReference type="SAM" id="Phobius"/>
    </source>
</evidence>
<feature type="transmembrane region" description="Helical" evidence="11">
    <location>
        <begin position="5"/>
        <end position="23"/>
    </location>
</feature>
<keyword evidence="4 11" id="KW-0812">Transmembrane</keyword>
<accession>L8WST2</accession>
<feature type="region of interest" description="Disordered" evidence="10">
    <location>
        <begin position="1180"/>
        <end position="1205"/>
    </location>
</feature>
<dbReference type="Pfam" id="PF00172">
    <property type="entry name" value="Zn_clus"/>
    <property type="match status" value="1"/>
</dbReference>
<dbReference type="Pfam" id="PF00999">
    <property type="entry name" value="Na_H_Exchanger"/>
    <property type="match status" value="1"/>
</dbReference>
<evidence type="ECO:0000256" key="5">
    <source>
        <dbReference type="ARBA" id="ARBA00022989"/>
    </source>
</evidence>
<dbReference type="Proteomes" id="UP000011668">
    <property type="component" value="Unassembled WGS sequence"/>
</dbReference>
<dbReference type="SUPFAM" id="SSF57701">
    <property type="entry name" value="Zn2/Cys6 DNA-binding domain"/>
    <property type="match status" value="1"/>
</dbReference>
<feature type="transmembrane region" description="Helical" evidence="11">
    <location>
        <begin position="95"/>
        <end position="116"/>
    </location>
</feature>
<dbReference type="InterPro" id="IPR006153">
    <property type="entry name" value="Cation/H_exchanger_TM"/>
</dbReference>
<feature type="compositionally biased region" description="Polar residues" evidence="10">
    <location>
        <begin position="1194"/>
        <end position="1205"/>
    </location>
</feature>
<feature type="transmembrane region" description="Helical" evidence="11">
    <location>
        <begin position="378"/>
        <end position="398"/>
    </location>
</feature>
<evidence type="ECO:0000256" key="3">
    <source>
        <dbReference type="ARBA" id="ARBA00022449"/>
    </source>
</evidence>
<proteinExistence type="predicted"/>
<dbReference type="OrthoDB" id="1288932at2759"/>